<keyword evidence="26" id="KW-1185">Reference proteome</keyword>
<dbReference type="InterPro" id="IPR002394">
    <property type="entry name" value="Nicotinic_acetylcholine_rcpt"/>
</dbReference>
<evidence type="ECO:0000256" key="16">
    <source>
        <dbReference type="ARBA" id="ARBA00023303"/>
    </source>
</evidence>
<dbReference type="InterPro" id="IPR009003">
    <property type="entry name" value="Peptidase_S1_PA"/>
</dbReference>
<feature type="transmembrane region" description="Helical" evidence="22">
    <location>
        <begin position="833"/>
        <end position="856"/>
    </location>
</feature>
<keyword evidence="15" id="KW-1071">Ligand-gated ion channel</keyword>
<dbReference type="Gene3D" id="2.40.10.10">
    <property type="entry name" value="Trypsin-like serine proteases"/>
    <property type="match status" value="1"/>
</dbReference>
<dbReference type="InterPro" id="IPR036734">
    <property type="entry name" value="Neur_chan_lig-bd_sf"/>
</dbReference>
<dbReference type="EMBL" id="JAATIS010004040">
    <property type="protein sequence ID" value="KAG2462264.1"/>
    <property type="molecule type" value="Genomic_DNA"/>
</dbReference>
<keyword evidence="13" id="KW-0325">Glycoprotein</keyword>
<dbReference type="Gene3D" id="2.70.170.10">
    <property type="entry name" value="Neurotransmitter-gated ion-channel ligand-binding domain"/>
    <property type="match status" value="1"/>
</dbReference>
<dbReference type="GO" id="GO:0004252">
    <property type="term" value="F:serine-type endopeptidase activity"/>
    <property type="evidence" value="ECO:0007669"/>
    <property type="project" value="InterPro"/>
</dbReference>
<feature type="transmembrane region" description="Helical" evidence="22">
    <location>
        <begin position="1064"/>
        <end position="1086"/>
    </location>
</feature>
<dbReference type="GO" id="GO:0022848">
    <property type="term" value="F:acetylcholine-gated monoatomic cation-selective channel activity"/>
    <property type="evidence" value="ECO:0007669"/>
    <property type="project" value="InterPro"/>
</dbReference>
<feature type="transmembrane region" description="Helical" evidence="22">
    <location>
        <begin position="898"/>
        <end position="919"/>
    </location>
</feature>
<keyword evidence="10 22" id="KW-0472">Membrane</keyword>
<dbReference type="InterPro" id="IPR036719">
    <property type="entry name" value="Neuro-gated_channel_TM_sf"/>
</dbReference>
<keyword evidence="4" id="KW-0597">Phosphoprotein</keyword>
<dbReference type="InterPro" id="IPR001254">
    <property type="entry name" value="Trypsin_dom"/>
</dbReference>
<comment type="catalytic activity">
    <reaction evidence="20">
        <text>Na(+)(in) = Na(+)(out)</text>
        <dbReference type="Rhea" id="RHEA:34963"/>
        <dbReference type="ChEBI" id="CHEBI:29101"/>
    </reaction>
</comment>
<keyword evidence="2 22" id="KW-0813">Transport</keyword>
<organism evidence="25 26">
    <name type="scientific">Polypterus senegalus</name>
    <name type="common">Senegal bichir</name>
    <dbReference type="NCBI Taxonomy" id="55291"/>
    <lineage>
        <taxon>Eukaryota</taxon>
        <taxon>Metazoa</taxon>
        <taxon>Chordata</taxon>
        <taxon>Craniata</taxon>
        <taxon>Vertebrata</taxon>
        <taxon>Euteleostomi</taxon>
        <taxon>Actinopterygii</taxon>
        <taxon>Polypteriformes</taxon>
        <taxon>Polypteridae</taxon>
        <taxon>Polypterus</taxon>
    </lineage>
</organism>
<comment type="catalytic activity">
    <reaction evidence="19">
        <text>K(+)(in) = K(+)(out)</text>
        <dbReference type="Rhea" id="RHEA:29463"/>
        <dbReference type="ChEBI" id="CHEBI:29103"/>
    </reaction>
</comment>
<dbReference type="AlphaFoldDB" id="A0A8X7X7A8"/>
<comment type="subcellular location">
    <subcellularLocation>
        <location evidence="18">Postsynaptic cell membrane</location>
        <topology evidence="18">Multi-pass membrane protein</topology>
    </subcellularLocation>
</comment>
<evidence type="ECO:0000256" key="20">
    <source>
        <dbReference type="ARBA" id="ARBA00036239"/>
    </source>
</evidence>
<dbReference type="Pfam" id="PF02932">
    <property type="entry name" value="Neur_chan_memb"/>
    <property type="match status" value="1"/>
</dbReference>
<evidence type="ECO:0000256" key="3">
    <source>
        <dbReference type="ARBA" id="ARBA00022475"/>
    </source>
</evidence>
<evidence type="ECO:0000259" key="24">
    <source>
        <dbReference type="PROSITE" id="PS50240"/>
    </source>
</evidence>
<feature type="transmembrane region" description="Helical" evidence="22">
    <location>
        <begin position="868"/>
        <end position="886"/>
    </location>
</feature>
<keyword evidence="11" id="KW-1015">Disulfide bond</keyword>
<evidence type="ECO:0000256" key="12">
    <source>
        <dbReference type="ARBA" id="ARBA00023170"/>
    </source>
</evidence>
<evidence type="ECO:0000256" key="8">
    <source>
        <dbReference type="ARBA" id="ARBA00023018"/>
    </source>
</evidence>
<dbReference type="PANTHER" id="PTHR24252:SF10">
    <property type="entry name" value="SERINE PROTEASE 56"/>
    <property type="match status" value="1"/>
</dbReference>
<evidence type="ECO:0000256" key="17">
    <source>
        <dbReference type="ARBA" id="ARBA00024195"/>
    </source>
</evidence>
<accession>A0A8X7X7A8</accession>
<dbReference type="FunFam" id="2.70.170.10:FF:000012">
    <property type="entry name" value="Nicotinic acetylcholine receptor subunit gamma"/>
    <property type="match status" value="1"/>
</dbReference>
<dbReference type="PRINTS" id="PR00252">
    <property type="entry name" value="NRIONCHANNEL"/>
</dbReference>
<keyword evidence="7 22" id="KW-1133">Transmembrane helix</keyword>
<dbReference type="PROSITE" id="PS00135">
    <property type="entry name" value="TRYPSIN_SER"/>
    <property type="match status" value="1"/>
</dbReference>
<dbReference type="InterPro" id="IPR006201">
    <property type="entry name" value="Neur_channel"/>
</dbReference>
<evidence type="ECO:0000256" key="11">
    <source>
        <dbReference type="ARBA" id="ARBA00023157"/>
    </source>
</evidence>
<evidence type="ECO:0000256" key="6">
    <source>
        <dbReference type="ARBA" id="ARBA00022729"/>
    </source>
</evidence>
<dbReference type="InterPro" id="IPR006202">
    <property type="entry name" value="Neur_chan_lig-bd"/>
</dbReference>
<dbReference type="Pfam" id="PF00089">
    <property type="entry name" value="Trypsin"/>
    <property type="match status" value="1"/>
</dbReference>
<evidence type="ECO:0000256" key="5">
    <source>
        <dbReference type="ARBA" id="ARBA00022692"/>
    </source>
</evidence>
<dbReference type="PANTHER" id="PTHR24252">
    <property type="entry name" value="ACROSIN-RELATED"/>
    <property type="match status" value="1"/>
</dbReference>
<evidence type="ECO:0000256" key="10">
    <source>
        <dbReference type="ARBA" id="ARBA00023136"/>
    </source>
</evidence>
<dbReference type="FunFam" id="2.40.10.10:FF:000002">
    <property type="entry name" value="Transmembrane protease serine"/>
    <property type="match status" value="1"/>
</dbReference>
<dbReference type="SUPFAM" id="SSF50494">
    <property type="entry name" value="Trypsin-like serine proteases"/>
    <property type="match status" value="1"/>
</dbReference>
<feature type="signal peptide" evidence="23">
    <location>
        <begin position="1"/>
        <end position="15"/>
    </location>
</feature>
<keyword evidence="14" id="KW-0628">Postsynaptic cell membrane</keyword>
<dbReference type="GO" id="GO:0004888">
    <property type="term" value="F:transmembrane signaling receptor activity"/>
    <property type="evidence" value="ECO:0007669"/>
    <property type="project" value="InterPro"/>
</dbReference>
<feature type="chain" id="PRO_5036458768" description="Acetylcholine receptor subunit delta" evidence="23">
    <location>
        <begin position="16"/>
        <end position="1109"/>
    </location>
</feature>
<proteinExistence type="inferred from homology"/>
<dbReference type="GO" id="GO:0006508">
    <property type="term" value="P:proteolysis"/>
    <property type="evidence" value="ECO:0007669"/>
    <property type="project" value="InterPro"/>
</dbReference>
<protein>
    <recommendedName>
        <fullName evidence="21">Acetylcholine receptor subunit delta</fullName>
    </recommendedName>
</protein>
<evidence type="ECO:0000256" key="1">
    <source>
        <dbReference type="ARBA" id="ARBA00003328"/>
    </source>
</evidence>
<evidence type="ECO:0000313" key="25">
    <source>
        <dbReference type="EMBL" id="KAG2462264.1"/>
    </source>
</evidence>
<evidence type="ECO:0000313" key="26">
    <source>
        <dbReference type="Proteomes" id="UP000886611"/>
    </source>
</evidence>
<dbReference type="FunFam" id="1.20.58.390:FF:000029">
    <property type="entry name" value="acetylcholine receptor subunit delta isoform X1"/>
    <property type="match status" value="1"/>
</dbReference>
<comment type="function">
    <text evidence="1">After binding acetylcholine, the AChR responds by an extensive change in conformation that affects all subunits and leads to opening of an ion-conducting channel across the plasma membrane.</text>
</comment>
<dbReference type="Proteomes" id="UP000886611">
    <property type="component" value="Unassembled WGS sequence"/>
</dbReference>
<dbReference type="InterPro" id="IPR018000">
    <property type="entry name" value="Neurotransmitter_ion_chnl_CS"/>
</dbReference>
<feature type="non-terminal residue" evidence="25">
    <location>
        <position position="1"/>
    </location>
</feature>
<dbReference type="InterPro" id="IPR033116">
    <property type="entry name" value="TRYPSIN_SER"/>
</dbReference>
<keyword evidence="12" id="KW-0675">Receptor</keyword>
<evidence type="ECO:0000256" key="4">
    <source>
        <dbReference type="ARBA" id="ARBA00022553"/>
    </source>
</evidence>
<evidence type="ECO:0000256" key="23">
    <source>
        <dbReference type="SAM" id="SignalP"/>
    </source>
</evidence>
<evidence type="ECO:0000256" key="13">
    <source>
        <dbReference type="ARBA" id="ARBA00023180"/>
    </source>
</evidence>
<keyword evidence="5 22" id="KW-0812">Transmembrane</keyword>
<dbReference type="InterPro" id="IPR043504">
    <property type="entry name" value="Peptidase_S1_PA_chymotrypsin"/>
</dbReference>
<comment type="similarity">
    <text evidence="22">Belongs to the ligand-gated ion channel (TC 1.A.9) family.</text>
</comment>
<dbReference type="CDD" id="cd19064">
    <property type="entry name" value="LGIC_TM_nAChR"/>
    <property type="match status" value="1"/>
</dbReference>
<dbReference type="FunFam" id="1.20.58.390:FF:000010">
    <property type="entry name" value="Nicotinic acetylcholine receptor subunit epsilon"/>
    <property type="match status" value="1"/>
</dbReference>
<comment type="similarity">
    <text evidence="17">Belongs to the peptidase S1 family. CLIP subfamily.</text>
</comment>
<keyword evidence="9 22" id="KW-0406">Ion transport</keyword>
<dbReference type="SUPFAM" id="SSF90112">
    <property type="entry name" value="Neurotransmitter-gated ion-channel transmembrane pore"/>
    <property type="match status" value="1"/>
</dbReference>
<name>A0A8X7X7A8_POLSE</name>
<reference evidence="25 26" key="1">
    <citation type="journal article" date="2021" name="Cell">
        <title>Tracing the genetic footprints of vertebrate landing in non-teleost ray-finned fishes.</title>
        <authorList>
            <person name="Bi X."/>
            <person name="Wang K."/>
            <person name="Yang L."/>
            <person name="Pan H."/>
            <person name="Jiang H."/>
            <person name="Wei Q."/>
            <person name="Fang M."/>
            <person name="Yu H."/>
            <person name="Zhu C."/>
            <person name="Cai Y."/>
            <person name="He Y."/>
            <person name="Gan X."/>
            <person name="Zeng H."/>
            <person name="Yu D."/>
            <person name="Zhu Y."/>
            <person name="Jiang H."/>
            <person name="Qiu Q."/>
            <person name="Yang H."/>
            <person name="Zhang Y.E."/>
            <person name="Wang W."/>
            <person name="Zhu M."/>
            <person name="He S."/>
            <person name="Zhang G."/>
        </authorList>
    </citation>
    <scope>NUCLEOTIDE SEQUENCE [LARGE SCALE GENOMIC DNA]</scope>
    <source>
        <strain evidence="25">Bchr_013</strain>
    </source>
</reference>
<gene>
    <name evidence="25" type="primary">Chrnd</name>
    <name evidence="25" type="ORF">GTO96_0001176</name>
</gene>
<feature type="non-terminal residue" evidence="25">
    <location>
        <position position="1109"/>
    </location>
</feature>
<keyword evidence="3" id="KW-1003">Cell membrane</keyword>
<sequence length="1109" mass="125541">MSLMVLFLMLSSCTAAPLVRDVHRLPQSALQANPKLPSTEPSCMDITQAQSYSDARKRNWALSQTCYFYKHRCPAEGTTTESQCLRMMAESCNARVLQCSLMKAIDSLEPVSSPKNQDVCGRQIKSLNFTQPRFRIVGGSPATLGSWPWNRNENYWTVTLGEYDLTKTDPDQQVIPVNRIISHPKFNQKTFNNDIALVELTFPARLSAYVTPVCLPAGMEEPAMGTDCYIAGWGSLYEDGPSADVVMEAKLPTLPQSTCQSTLGKELVTSTMFCAGYLSGGIDSCQGDSGGPLTCQDPKTGQFQLFGITSWGDGCGEKGKPGVYTRVSAYSDWVNSEIHKSSTSREPSCPELLKAAALEKESTGSEFAHLCHFYSQTCPPSLGAASCTRLAEEKCRAQHKKCRKSPCTKFLEELRSFLQMLLDLLRRVEHFIREKLDLSFFTQTLPQFVEQIYRSSLVTRERRNTESQSGQIPVEATSKAATPLSFFKRVGASIEDWVEYLRGLSQDSDEESGPTPHAEEQFFVQGLRKRRTLKKWEVTHLGTNGCAMDIKALPLIGSLRDTYSWILGIPMQDLSMNFQEVLVDMTSKNERGLYEARVRGTVGGRSVTFYSLVGLEVCLARNQEERLITHLFKQRAYNKDVRPVESQEQAVDVFLGLTLSNLISLGWYDTRLSWNSSEFDDIHILRLPPSMVWLPEIVLENNNDAQFQVAYYCNVLLYSNGYVYWLPPAIFRSSCPINVNYFPFDWQNCSLKFSSLSYNAKEINMHLKVDTETVPNKSFPVEWIVIDPAAFTENGEWEIIHKPAKKNIHKNIPMDSNKHQDITFCLIIKRKPLFYIINIITPCVLISFMASLVYYLPADSGEKMTLSISVLLAQSVFLLLISQRLPETSLAIPLIVKYLTFIMLLVTVVVLTCVVVLNLHFRTPSTHVMSDWTKEFFLERLPRILHMSLPADEADAGQWKGALQRRSSSLGYISKAEEYYSVKSRSELMFEKQSERHGLVSRSTPAAAYFDEDGEKTDVTEQLFTEIKPAVDSANYIVKHMRDKNDYNEEKDNWTRIARTVDRLCLFLVTPVMILGTVIIFLRGMYNHPPPLPFEGDSYNYDSENQRFL</sequence>
<evidence type="ECO:0000256" key="15">
    <source>
        <dbReference type="ARBA" id="ARBA00023286"/>
    </source>
</evidence>
<evidence type="ECO:0000256" key="9">
    <source>
        <dbReference type="ARBA" id="ARBA00023065"/>
    </source>
</evidence>
<evidence type="ECO:0000256" key="22">
    <source>
        <dbReference type="RuleBase" id="RU000687"/>
    </source>
</evidence>
<dbReference type="GO" id="GO:0045211">
    <property type="term" value="C:postsynaptic membrane"/>
    <property type="evidence" value="ECO:0007669"/>
    <property type="project" value="UniProtKB-SubCell"/>
</dbReference>
<dbReference type="PROSITE" id="PS50240">
    <property type="entry name" value="TRYPSIN_DOM"/>
    <property type="match status" value="1"/>
</dbReference>
<dbReference type="SMART" id="SM00020">
    <property type="entry name" value="Tryp_SPc"/>
    <property type="match status" value="1"/>
</dbReference>
<dbReference type="InterPro" id="IPR038050">
    <property type="entry name" value="Neuro_actylchol_rec"/>
</dbReference>
<evidence type="ECO:0000256" key="21">
    <source>
        <dbReference type="ARBA" id="ARBA00039504"/>
    </source>
</evidence>
<evidence type="ECO:0000256" key="19">
    <source>
        <dbReference type="ARBA" id="ARBA00034430"/>
    </source>
</evidence>
<keyword evidence="8" id="KW-0770">Synapse</keyword>
<keyword evidence="6 23" id="KW-0732">Signal</keyword>
<keyword evidence="16 22" id="KW-0407">Ion channel</keyword>
<dbReference type="CDD" id="cd00190">
    <property type="entry name" value="Tryp_SPc"/>
    <property type="match status" value="1"/>
</dbReference>
<dbReference type="Gene3D" id="1.20.58.390">
    <property type="entry name" value="Neurotransmitter-gated ion-channel transmembrane domain"/>
    <property type="match status" value="2"/>
</dbReference>
<comment type="caution">
    <text evidence="25">The sequence shown here is derived from an EMBL/GenBank/DDBJ whole genome shotgun (WGS) entry which is preliminary data.</text>
</comment>
<evidence type="ECO:0000256" key="7">
    <source>
        <dbReference type="ARBA" id="ARBA00022989"/>
    </source>
</evidence>
<dbReference type="PROSITE" id="PS00236">
    <property type="entry name" value="NEUROTR_ION_CHANNEL"/>
    <property type="match status" value="1"/>
</dbReference>
<dbReference type="InterPro" id="IPR006029">
    <property type="entry name" value="Neurotrans-gated_channel_TM"/>
</dbReference>
<feature type="domain" description="Peptidase S1" evidence="24">
    <location>
        <begin position="101"/>
        <end position="339"/>
    </location>
</feature>
<evidence type="ECO:0000256" key="2">
    <source>
        <dbReference type="ARBA" id="ARBA00022448"/>
    </source>
</evidence>
<dbReference type="SUPFAM" id="SSF63712">
    <property type="entry name" value="Nicotinic receptor ligand binding domain-like"/>
    <property type="match status" value="1"/>
</dbReference>
<evidence type="ECO:0000256" key="14">
    <source>
        <dbReference type="ARBA" id="ARBA00023257"/>
    </source>
</evidence>
<dbReference type="Pfam" id="PF02931">
    <property type="entry name" value="Neur_chan_LBD"/>
    <property type="match status" value="1"/>
</dbReference>
<evidence type="ECO:0000256" key="18">
    <source>
        <dbReference type="ARBA" id="ARBA00034104"/>
    </source>
</evidence>
<dbReference type="PRINTS" id="PR00254">
    <property type="entry name" value="NICOTINICR"/>
</dbReference>